<accession>A0A7W0CJL6</accession>
<proteinExistence type="predicted"/>
<dbReference type="RefSeq" id="WP_181611195.1">
    <property type="nucleotide sequence ID" value="NZ_BAABAM010000003.1"/>
</dbReference>
<evidence type="ECO:0000313" key="3">
    <source>
        <dbReference type="Proteomes" id="UP000530928"/>
    </source>
</evidence>
<dbReference type="EMBL" id="JACDUR010000004">
    <property type="protein sequence ID" value="MBA2892414.1"/>
    <property type="molecule type" value="Genomic_DNA"/>
</dbReference>
<dbReference type="InterPro" id="IPR029063">
    <property type="entry name" value="SAM-dependent_MTases_sf"/>
</dbReference>
<name>A0A7W0CJL6_9ACTN</name>
<reference evidence="2 3" key="1">
    <citation type="submission" date="2020-07" db="EMBL/GenBank/DDBJ databases">
        <title>Genomic Encyclopedia of Type Strains, Phase IV (KMG-IV): sequencing the most valuable type-strain genomes for metagenomic binning, comparative biology and taxonomic classification.</title>
        <authorList>
            <person name="Goeker M."/>
        </authorList>
    </citation>
    <scope>NUCLEOTIDE SEQUENCE [LARGE SCALE GENOMIC DNA]</scope>
    <source>
        <strain evidence="2 3">DSM 45533</strain>
    </source>
</reference>
<sequence length="209" mass="22263">MNEPGFLSATRDSYDAVAADYAEKFRDELAATPIERGLLAAFAEEAVGAVLDVGAGPGGVTAYLHGLGADVSGLDLSPRMVELARRAHPGVRFEVGSMTAIARGDRSLGGLVAWYSIIHVPDERLPEVFAEFRRVLAPGGRVALAFQVGDTTRHLTEAFGRDISLSTRLRPVERVAGLLDAAGLPVDVRMVRSPEGVAPRACLMGRRVE</sequence>
<evidence type="ECO:0000259" key="1">
    <source>
        <dbReference type="Pfam" id="PF13649"/>
    </source>
</evidence>
<keyword evidence="2" id="KW-0489">Methyltransferase</keyword>
<dbReference type="Gene3D" id="3.40.50.150">
    <property type="entry name" value="Vaccinia Virus protein VP39"/>
    <property type="match status" value="1"/>
</dbReference>
<dbReference type="AlphaFoldDB" id="A0A7W0CJL6"/>
<evidence type="ECO:0000313" key="2">
    <source>
        <dbReference type="EMBL" id="MBA2892414.1"/>
    </source>
</evidence>
<protein>
    <submittedName>
        <fullName evidence="2">Trans-aconitate methyltransferase</fullName>
    </submittedName>
</protein>
<feature type="domain" description="Methyltransferase" evidence="1">
    <location>
        <begin position="50"/>
        <end position="140"/>
    </location>
</feature>
<dbReference type="CDD" id="cd02440">
    <property type="entry name" value="AdoMet_MTases"/>
    <property type="match status" value="1"/>
</dbReference>
<dbReference type="SUPFAM" id="SSF53335">
    <property type="entry name" value="S-adenosyl-L-methionine-dependent methyltransferases"/>
    <property type="match status" value="1"/>
</dbReference>
<organism evidence="2 3">
    <name type="scientific">Nonomuraea soli</name>
    <dbReference type="NCBI Taxonomy" id="1032476"/>
    <lineage>
        <taxon>Bacteria</taxon>
        <taxon>Bacillati</taxon>
        <taxon>Actinomycetota</taxon>
        <taxon>Actinomycetes</taxon>
        <taxon>Streptosporangiales</taxon>
        <taxon>Streptosporangiaceae</taxon>
        <taxon>Nonomuraea</taxon>
    </lineage>
</organism>
<dbReference type="InterPro" id="IPR041698">
    <property type="entry name" value="Methyltransf_25"/>
</dbReference>
<gene>
    <name evidence="2" type="ORF">HNR30_003768</name>
</gene>
<keyword evidence="2" id="KW-0808">Transferase</keyword>
<dbReference type="Pfam" id="PF13649">
    <property type="entry name" value="Methyltransf_25"/>
    <property type="match status" value="1"/>
</dbReference>
<dbReference type="Proteomes" id="UP000530928">
    <property type="component" value="Unassembled WGS sequence"/>
</dbReference>
<dbReference type="InterPro" id="IPR050508">
    <property type="entry name" value="Methyltransf_Superfamily"/>
</dbReference>
<dbReference type="PANTHER" id="PTHR42912">
    <property type="entry name" value="METHYLTRANSFERASE"/>
    <property type="match status" value="1"/>
</dbReference>
<keyword evidence="3" id="KW-1185">Reference proteome</keyword>
<dbReference type="GO" id="GO:0032259">
    <property type="term" value="P:methylation"/>
    <property type="evidence" value="ECO:0007669"/>
    <property type="project" value="UniProtKB-KW"/>
</dbReference>
<dbReference type="GO" id="GO:0008168">
    <property type="term" value="F:methyltransferase activity"/>
    <property type="evidence" value="ECO:0007669"/>
    <property type="project" value="UniProtKB-KW"/>
</dbReference>
<comment type="caution">
    <text evidence="2">The sequence shown here is derived from an EMBL/GenBank/DDBJ whole genome shotgun (WGS) entry which is preliminary data.</text>
</comment>